<dbReference type="EMBL" id="CM042055">
    <property type="protein sequence ID" value="KAI3701601.1"/>
    <property type="molecule type" value="Genomic_DNA"/>
</dbReference>
<organism evidence="1 2">
    <name type="scientific">Arctium lappa</name>
    <name type="common">Greater burdock</name>
    <name type="synonym">Lappa major</name>
    <dbReference type="NCBI Taxonomy" id="4217"/>
    <lineage>
        <taxon>Eukaryota</taxon>
        <taxon>Viridiplantae</taxon>
        <taxon>Streptophyta</taxon>
        <taxon>Embryophyta</taxon>
        <taxon>Tracheophyta</taxon>
        <taxon>Spermatophyta</taxon>
        <taxon>Magnoliopsida</taxon>
        <taxon>eudicotyledons</taxon>
        <taxon>Gunneridae</taxon>
        <taxon>Pentapetalae</taxon>
        <taxon>asterids</taxon>
        <taxon>campanulids</taxon>
        <taxon>Asterales</taxon>
        <taxon>Asteraceae</taxon>
        <taxon>Carduoideae</taxon>
        <taxon>Cardueae</taxon>
        <taxon>Arctiinae</taxon>
        <taxon>Arctium</taxon>
    </lineage>
</organism>
<sequence length="92" mass="10256">MEVGRLTPGWFSILVGDTIDDAEVRGWRKTGRPQQSYQSFTELKVVRCIVYGPNPDDIYRIPKMLPSYVVDSGGLTMETGSTSRISDASKKV</sequence>
<keyword evidence="2" id="KW-1185">Reference proteome</keyword>
<reference evidence="1 2" key="2">
    <citation type="journal article" date="2022" name="Mol. Ecol. Resour.">
        <title>The genomes of chicory, endive, great burdock and yacon provide insights into Asteraceae paleo-polyploidization history and plant inulin production.</title>
        <authorList>
            <person name="Fan W."/>
            <person name="Wang S."/>
            <person name="Wang H."/>
            <person name="Wang A."/>
            <person name="Jiang F."/>
            <person name="Liu H."/>
            <person name="Zhao H."/>
            <person name="Xu D."/>
            <person name="Zhang Y."/>
        </authorList>
    </citation>
    <scope>NUCLEOTIDE SEQUENCE [LARGE SCALE GENOMIC DNA]</scope>
    <source>
        <strain evidence="2">cv. Niubang</strain>
    </source>
</reference>
<reference evidence="2" key="1">
    <citation type="journal article" date="2022" name="Mol. Ecol. Resour.">
        <title>The genomes of chicory, endive, great burdock and yacon provide insights into Asteraceae palaeo-polyploidization history and plant inulin production.</title>
        <authorList>
            <person name="Fan W."/>
            <person name="Wang S."/>
            <person name="Wang H."/>
            <person name="Wang A."/>
            <person name="Jiang F."/>
            <person name="Liu H."/>
            <person name="Zhao H."/>
            <person name="Xu D."/>
            <person name="Zhang Y."/>
        </authorList>
    </citation>
    <scope>NUCLEOTIDE SEQUENCE [LARGE SCALE GENOMIC DNA]</scope>
    <source>
        <strain evidence="2">cv. Niubang</strain>
    </source>
</reference>
<protein>
    <submittedName>
        <fullName evidence="1">Uncharacterized protein</fullName>
    </submittedName>
</protein>
<gene>
    <name evidence="1" type="ORF">L6452_26791</name>
</gene>
<dbReference type="Proteomes" id="UP001055879">
    <property type="component" value="Linkage Group LG09"/>
</dbReference>
<comment type="caution">
    <text evidence="1">The sequence shown here is derived from an EMBL/GenBank/DDBJ whole genome shotgun (WGS) entry which is preliminary data.</text>
</comment>
<evidence type="ECO:0000313" key="1">
    <source>
        <dbReference type="EMBL" id="KAI3701601.1"/>
    </source>
</evidence>
<proteinExistence type="predicted"/>
<accession>A0ACB8ZV48</accession>
<evidence type="ECO:0000313" key="2">
    <source>
        <dbReference type="Proteomes" id="UP001055879"/>
    </source>
</evidence>
<name>A0ACB8ZV48_ARCLA</name>